<dbReference type="AlphaFoldDB" id="A0A9Q0AJY2"/>
<dbReference type="Proteomes" id="UP000829685">
    <property type="component" value="Unassembled WGS sequence"/>
</dbReference>
<dbReference type="InterPro" id="IPR011047">
    <property type="entry name" value="Quinoprotein_ADH-like_sf"/>
</dbReference>
<dbReference type="SUPFAM" id="SSF50998">
    <property type="entry name" value="Quinoprotein alcohol dehydrogenase-like"/>
    <property type="match status" value="1"/>
</dbReference>
<organism evidence="2 3">
    <name type="scientific">Neoarthrinium moseri</name>
    <dbReference type="NCBI Taxonomy" id="1658444"/>
    <lineage>
        <taxon>Eukaryota</taxon>
        <taxon>Fungi</taxon>
        <taxon>Dikarya</taxon>
        <taxon>Ascomycota</taxon>
        <taxon>Pezizomycotina</taxon>
        <taxon>Sordariomycetes</taxon>
        <taxon>Xylariomycetidae</taxon>
        <taxon>Amphisphaeriales</taxon>
        <taxon>Apiosporaceae</taxon>
        <taxon>Neoarthrinium</taxon>
    </lineage>
</organism>
<feature type="chain" id="PRO_5040151702" description="ASST-domain-containing protein" evidence="1">
    <location>
        <begin position="21"/>
        <end position="510"/>
    </location>
</feature>
<dbReference type="OrthoDB" id="5377172at2759"/>
<keyword evidence="1" id="KW-0732">Signal</keyword>
<dbReference type="PANTHER" id="PTHR35340:SF6">
    <property type="entry name" value="ASST-DOMAIN-CONTAINING PROTEIN"/>
    <property type="match status" value="1"/>
</dbReference>
<dbReference type="InterPro" id="IPR053143">
    <property type="entry name" value="Arylsulfate_ST"/>
</dbReference>
<keyword evidence="3" id="KW-1185">Reference proteome</keyword>
<comment type="caution">
    <text evidence="2">The sequence shown here is derived from an EMBL/GenBank/DDBJ whole genome shotgun (WGS) entry which is preliminary data.</text>
</comment>
<dbReference type="PANTHER" id="PTHR35340">
    <property type="entry name" value="PQQ ENZYME REPEAT PROTEIN-RELATED"/>
    <property type="match status" value="1"/>
</dbReference>
<proteinExistence type="predicted"/>
<feature type="signal peptide" evidence="1">
    <location>
        <begin position="1"/>
        <end position="20"/>
    </location>
</feature>
<protein>
    <recommendedName>
        <fullName evidence="4">ASST-domain-containing protein</fullName>
    </recommendedName>
</protein>
<evidence type="ECO:0000313" key="2">
    <source>
        <dbReference type="EMBL" id="KAI1855708.1"/>
    </source>
</evidence>
<dbReference type="EMBL" id="JAFIMR010000050">
    <property type="protein sequence ID" value="KAI1855708.1"/>
    <property type="molecule type" value="Genomic_DNA"/>
</dbReference>
<gene>
    <name evidence="2" type="ORF">JX265_012153</name>
</gene>
<accession>A0A9Q0AJY2</accession>
<reference evidence="2" key="1">
    <citation type="submission" date="2021-03" db="EMBL/GenBank/DDBJ databases">
        <title>Revisited historic fungal species revealed as producer of novel bioactive compounds through whole genome sequencing and comparative genomics.</title>
        <authorList>
            <person name="Vignolle G.A."/>
            <person name="Hochenegger N."/>
            <person name="Mach R.L."/>
            <person name="Mach-Aigner A.R."/>
            <person name="Javad Rahimi M."/>
            <person name="Salim K.A."/>
            <person name="Chan C.M."/>
            <person name="Lim L.B.L."/>
            <person name="Cai F."/>
            <person name="Druzhinina I.S."/>
            <person name="U'Ren J.M."/>
            <person name="Derntl C."/>
        </authorList>
    </citation>
    <scope>NUCLEOTIDE SEQUENCE</scope>
    <source>
        <strain evidence="2">TUCIM 5799</strain>
    </source>
</reference>
<name>A0A9Q0AJY2_9PEZI</name>
<evidence type="ECO:0000256" key="1">
    <source>
        <dbReference type="SAM" id="SignalP"/>
    </source>
</evidence>
<dbReference type="InterPro" id="IPR039535">
    <property type="entry name" value="ASST-like"/>
</dbReference>
<dbReference type="Pfam" id="PF14269">
    <property type="entry name" value="Arylsulfotran_2"/>
    <property type="match status" value="1"/>
</dbReference>
<evidence type="ECO:0000313" key="3">
    <source>
        <dbReference type="Proteomes" id="UP000829685"/>
    </source>
</evidence>
<sequence length="510" mass="56181">MKSLGVLALVLTAAIAKAQSTTIVSIWPYQTFVTEPNLRPPIAALNKTGDTAPGHIIFAQSGRVGAEQAGIITTENGQLLWNSDPTLPKMSTLTPFVLDGKKVLAYWTGISLDSRGDDYGTVTIIDDSYQFLYNITLADPDLQLYGVYPSLLNSHEVYITDHGTFVGLSYDAIPWDLSPVGGPTEGWLRDGVVYEIDIKTNNVLFKWRASEHIQITRSRDPGHSQRSGFGNSSDSAWDYVHLNSVSSFEDGYIISARHTFDAIYVSKSTGNVIWRLQGEDGGDFSLSPGAAFRWQHDIRLERSRGELLLHLHDNENNYTAPYNATTGKLIKLDTEAMTAEEVQIFAPSYERLQASSGGSYQPLRNDNVLIYFGSQPVIKEFRRDGVEIYSYRFGPSDAPTNPGVGAYRAFKSEWKGYPITSPKVSACRNSNGTVNVFMSWNGATETKSWNIYSGSSQSNLKHKAATVKKVDFETFATIPEASFVQVEAIGGCSIHNETRLSDVVAVSESC</sequence>
<evidence type="ECO:0008006" key="4">
    <source>
        <dbReference type="Google" id="ProtNLM"/>
    </source>
</evidence>